<name>A0ABU2ZI84_9SPHN</name>
<evidence type="ECO:0000256" key="3">
    <source>
        <dbReference type="ARBA" id="ARBA00022676"/>
    </source>
</evidence>
<evidence type="ECO:0000313" key="8">
    <source>
        <dbReference type="Proteomes" id="UP001259803"/>
    </source>
</evidence>
<gene>
    <name evidence="7" type="ORF">RM533_06930</name>
</gene>
<dbReference type="SUPFAM" id="SSF53448">
    <property type="entry name" value="Nucleotide-diphospho-sugar transferases"/>
    <property type="match status" value="1"/>
</dbReference>
<protein>
    <submittedName>
        <fullName evidence="7">Glycosyltransferase family 2 protein</fullName>
    </submittedName>
</protein>
<evidence type="ECO:0000256" key="5">
    <source>
        <dbReference type="ARBA" id="ARBA00023136"/>
    </source>
</evidence>
<organism evidence="7 8">
    <name type="scientific">Croceicoccus esteveae</name>
    <dbReference type="NCBI Taxonomy" id="3075597"/>
    <lineage>
        <taxon>Bacteria</taxon>
        <taxon>Pseudomonadati</taxon>
        <taxon>Pseudomonadota</taxon>
        <taxon>Alphaproteobacteria</taxon>
        <taxon>Sphingomonadales</taxon>
        <taxon>Erythrobacteraceae</taxon>
        <taxon>Croceicoccus</taxon>
    </lineage>
</organism>
<keyword evidence="2" id="KW-1003">Cell membrane</keyword>
<comment type="subcellular location">
    <subcellularLocation>
        <location evidence="1">Cell membrane</location>
    </subcellularLocation>
</comment>
<keyword evidence="5" id="KW-0472">Membrane</keyword>
<dbReference type="Gene3D" id="3.90.550.10">
    <property type="entry name" value="Spore Coat Polysaccharide Biosynthesis Protein SpsA, Chain A"/>
    <property type="match status" value="1"/>
</dbReference>
<dbReference type="InterPro" id="IPR001173">
    <property type="entry name" value="Glyco_trans_2-like"/>
</dbReference>
<comment type="caution">
    <text evidence="7">The sequence shown here is derived from an EMBL/GenBank/DDBJ whole genome shotgun (WGS) entry which is preliminary data.</text>
</comment>
<evidence type="ECO:0000256" key="4">
    <source>
        <dbReference type="ARBA" id="ARBA00022679"/>
    </source>
</evidence>
<keyword evidence="8" id="KW-1185">Reference proteome</keyword>
<evidence type="ECO:0000256" key="1">
    <source>
        <dbReference type="ARBA" id="ARBA00004236"/>
    </source>
</evidence>
<dbReference type="PANTHER" id="PTHR43646">
    <property type="entry name" value="GLYCOSYLTRANSFERASE"/>
    <property type="match status" value="1"/>
</dbReference>
<dbReference type="RefSeq" id="WP_311340498.1">
    <property type="nucleotide sequence ID" value="NZ_JAVRHS010000004.1"/>
</dbReference>
<dbReference type="Pfam" id="PF00535">
    <property type="entry name" value="Glycos_transf_2"/>
    <property type="match status" value="1"/>
</dbReference>
<dbReference type="Proteomes" id="UP001259803">
    <property type="component" value="Unassembled WGS sequence"/>
</dbReference>
<evidence type="ECO:0000313" key="7">
    <source>
        <dbReference type="EMBL" id="MDT0575916.1"/>
    </source>
</evidence>
<dbReference type="InterPro" id="IPR029044">
    <property type="entry name" value="Nucleotide-diphossugar_trans"/>
</dbReference>
<dbReference type="PANTHER" id="PTHR43646:SF2">
    <property type="entry name" value="GLYCOSYLTRANSFERASE 2-LIKE DOMAIN-CONTAINING PROTEIN"/>
    <property type="match status" value="1"/>
</dbReference>
<keyword evidence="3" id="KW-0328">Glycosyltransferase</keyword>
<evidence type="ECO:0000256" key="2">
    <source>
        <dbReference type="ARBA" id="ARBA00022475"/>
    </source>
</evidence>
<reference evidence="7 8" key="1">
    <citation type="submission" date="2023-09" db="EMBL/GenBank/DDBJ databases">
        <authorList>
            <person name="Rey-Velasco X."/>
        </authorList>
    </citation>
    <scope>NUCLEOTIDE SEQUENCE [LARGE SCALE GENOMIC DNA]</scope>
    <source>
        <strain evidence="7 8">F390</strain>
    </source>
</reference>
<sequence length="382" mass="40464">MTVRDLVERQIDGILRSAPFDNRVDVLELTTQITGNAEWCVCMPVRNEQAALPATLAALRTASGQCPGGVVVMVVNDSSDGSARIVTDWAMQNGIDHVVIEITCDAAIRRAPFVRRLALDIGALLTPAGALLTTDADTVVNEDWIAGNLAHLANGAQLVCGTVDVDEKAIDALPGNVRRCGDVEGRYRNDMIALWQRWAGRDAPPLFIGAMGASLAMRAEAYAAIGGLPTPAVAEDKALALLARMHGLRIVEAADVRVLTSCRTDARAKGGMGDALLERATSDDPACDEALVPLSVLQRRADAWLALAGCANAELTFLELCTNTPQLQARRMHMQQVEREQILSQALLNTRLSGNPAPGALDERAGSMLSGPADATTCGAVA</sequence>
<proteinExistence type="predicted"/>
<accession>A0ABU2ZI84</accession>
<keyword evidence="4" id="KW-0808">Transferase</keyword>
<evidence type="ECO:0000259" key="6">
    <source>
        <dbReference type="Pfam" id="PF00535"/>
    </source>
</evidence>
<dbReference type="EMBL" id="JAVRHS010000004">
    <property type="protein sequence ID" value="MDT0575916.1"/>
    <property type="molecule type" value="Genomic_DNA"/>
</dbReference>
<feature type="domain" description="Glycosyltransferase 2-like" evidence="6">
    <location>
        <begin position="40"/>
        <end position="170"/>
    </location>
</feature>